<keyword evidence="2" id="KW-1185">Reference proteome</keyword>
<name>A0A2I1GTN8_9GLOM</name>
<organism evidence="1 2">
    <name type="scientific">Rhizophagus irregularis</name>
    <dbReference type="NCBI Taxonomy" id="588596"/>
    <lineage>
        <taxon>Eukaryota</taxon>
        <taxon>Fungi</taxon>
        <taxon>Fungi incertae sedis</taxon>
        <taxon>Mucoromycota</taxon>
        <taxon>Glomeromycotina</taxon>
        <taxon>Glomeromycetes</taxon>
        <taxon>Glomerales</taxon>
        <taxon>Glomeraceae</taxon>
        <taxon>Rhizophagus</taxon>
    </lineage>
</organism>
<protein>
    <submittedName>
        <fullName evidence="1">Uncharacterized protein</fullName>
    </submittedName>
</protein>
<accession>A0A2I1GTN8</accession>
<dbReference type="EMBL" id="LLXI01000813">
    <property type="protein sequence ID" value="PKY50018.1"/>
    <property type="molecule type" value="Genomic_DNA"/>
</dbReference>
<evidence type="ECO:0000313" key="2">
    <source>
        <dbReference type="Proteomes" id="UP000234323"/>
    </source>
</evidence>
<evidence type="ECO:0000313" key="1">
    <source>
        <dbReference type="EMBL" id="PKY50018.1"/>
    </source>
</evidence>
<proteinExistence type="predicted"/>
<reference evidence="1 2" key="1">
    <citation type="submission" date="2015-10" db="EMBL/GenBank/DDBJ databases">
        <title>Genome analyses suggest a sexual origin of heterokaryosis in a supposedly ancient asexual fungus.</title>
        <authorList>
            <person name="Ropars J."/>
            <person name="Sedzielewska K."/>
            <person name="Noel J."/>
            <person name="Charron P."/>
            <person name="Farinelli L."/>
            <person name="Marton T."/>
            <person name="Kruger M."/>
            <person name="Pelin A."/>
            <person name="Brachmann A."/>
            <person name="Corradi N."/>
        </authorList>
    </citation>
    <scope>NUCLEOTIDE SEQUENCE [LARGE SCALE GENOMIC DNA]</scope>
    <source>
        <strain evidence="1 2">A4</strain>
    </source>
</reference>
<gene>
    <name evidence="1" type="ORF">RhiirA4_466250</name>
</gene>
<sequence length="155" mass="18068">MNIWFKYKKGEPVEICFKGKNVNALKKKIKSKLKNQLGKFDINQITIRAPGEDESLRAVMLIDEKFATSYNKPVVVETGQYDRFIDTNKGQRILSSWTLKWFCYLRVICAMLFPIELRQKSVDELGLIIAYPGGGRYCVDLPSKMDKWNNWCNYL</sequence>
<comment type="caution">
    <text evidence="1">The sequence shown here is derived from an EMBL/GenBank/DDBJ whole genome shotgun (WGS) entry which is preliminary data.</text>
</comment>
<dbReference type="Proteomes" id="UP000234323">
    <property type="component" value="Unassembled WGS sequence"/>
</dbReference>
<dbReference type="AlphaFoldDB" id="A0A2I1GTN8"/>
<dbReference type="OrthoDB" id="2413362at2759"/>